<accession>A4E7C8</accession>
<gene>
    <name evidence="1" type="ORF">COLAER_00309</name>
    <name evidence="2" type="ORF">GXM19_01210</name>
</gene>
<evidence type="ECO:0000313" key="3">
    <source>
        <dbReference type="Proteomes" id="UP000002979"/>
    </source>
</evidence>
<dbReference type="Proteomes" id="UP000464211">
    <property type="component" value="Chromosome"/>
</dbReference>
<proteinExistence type="predicted"/>
<dbReference type="GeneID" id="92849024"/>
<reference evidence="2 4" key="3">
    <citation type="submission" date="2020-01" db="EMBL/GenBank/DDBJ databases">
        <title>Complete genome sequence of Collinsella aerofaciens JCM 10188(T).</title>
        <authorList>
            <person name="Tourlousse D.M."/>
            <person name="Sakamoto M."/>
            <person name="Miura T."/>
            <person name="Narita K."/>
            <person name="Ohashi A."/>
            <person name="Uchino Y."/>
            <person name="Yamazoe A."/>
            <person name="Kameyama K."/>
            <person name="Terauchi J."/>
            <person name="Ohkuma M."/>
            <person name="Kawasaki H."/>
            <person name="Sekiguchi Y."/>
        </authorList>
    </citation>
    <scope>NUCLEOTIDE SEQUENCE [LARGE SCALE GENOMIC DNA]</scope>
    <source>
        <strain evidence="2 4">JCM 10188</strain>
    </source>
</reference>
<dbReference type="AlphaFoldDB" id="A4E7C8"/>
<protein>
    <submittedName>
        <fullName evidence="1">Uncharacterized protein</fullName>
    </submittedName>
</protein>
<dbReference type="EMBL" id="AAVN02000001">
    <property type="protein sequence ID" value="EBA40637.1"/>
    <property type="molecule type" value="Genomic_DNA"/>
</dbReference>
<evidence type="ECO:0000313" key="2">
    <source>
        <dbReference type="EMBL" id="QIA33013.1"/>
    </source>
</evidence>
<dbReference type="EMBL" id="CP048433">
    <property type="protein sequence ID" value="QIA33013.1"/>
    <property type="molecule type" value="Genomic_DNA"/>
</dbReference>
<reference evidence="1 3" key="1">
    <citation type="submission" date="2007-01" db="EMBL/GenBank/DDBJ databases">
        <title>Draft genome sequence of Collinsella aerofaciens (ATCC 25986).</title>
        <authorList>
            <person name="Sudarsanam P."/>
            <person name="Ley R."/>
            <person name="Guruge J."/>
            <person name="Turnbaugh P.J."/>
            <person name="Mahowald M."/>
            <person name="Liep D."/>
            <person name="Gordon J."/>
        </authorList>
    </citation>
    <scope>NUCLEOTIDE SEQUENCE [LARGE SCALE GENOMIC DNA]</scope>
    <source>
        <strain evidence="1">ATCC 25986</strain>
        <strain evidence="3">ATCC 25986 / DSM 3979 / JCM 10188 / KCTC 3647 / NCTC 11838 / VPI 1003</strain>
    </source>
</reference>
<reference evidence="1 3" key="2">
    <citation type="submission" date="2007-04" db="EMBL/GenBank/DDBJ databases">
        <authorList>
            <person name="Fulton L."/>
            <person name="Clifton S."/>
            <person name="Fulton B."/>
            <person name="Xu J."/>
            <person name="Minx P."/>
            <person name="Mardis E.R."/>
            <person name="Wilson R.K."/>
        </authorList>
    </citation>
    <scope>NUCLEOTIDE SEQUENCE [LARGE SCALE GENOMIC DNA]</scope>
    <source>
        <strain evidence="1">ATCC 25986</strain>
        <strain evidence="3">ATCC 25986 / DSM 3979 / JCM 10188 / KCTC 3647 / NCTC 11838 / VPI 1003</strain>
    </source>
</reference>
<sequence>MGFFKEARNAFVTAWHEEFDGKDMKKEFRDAFIEGWENGWSGGSGIYENGREVSNAEMERRRRAHDEQEAAYMREQVETRRALADAGANVEAIDAARVLADARDIADGLCRARIGDAAKPCEPLIDWRPLTKTGKLPKCVARATAVWDRPNGDSVIVHMGYTADARPYTADVHIWTAGERYSYKIRTVDGELAVAGEGPA</sequence>
<dbReference type="Proteomes" id="UP000002979">
    <property type="component" value="Unassembled WGS sequence"/>
</dbReference>
<evidence type="ECO:0000313" key="4">
    <source>
        <dbReference type="Proteomes" id="UP000464211"/>
    </source>
</evidence>
<organism evidence="1 3">
    <name type="scientific">Collinsella aerofaciens (strain ATCC 25986 / DSM 3979 / JCM 10188 / KCTC 3647 / NCTC 11838 / VPI 1003)</name>
    <dbReference type="NCBI Taxonomy" id="411903"/>
    <lineage>
        <taxon>Bacteria</taxon>
        <taxon>Bacillati</taxon>
        <taxon>Actinomycetota</taxon>
        <taxon>Coriobacteriia</taxon>
        <taxon>Coriobacteriales</taxon>
        <taxon>Coriobacteriaceae</taxon>
        <taxon>Collinsella</taxon>
    </lineage>
</organism>
<name>A4E7C8_COLAA</name>
<dbReference type="RefSeq" id="WP_006234230.1">
    <property type="nucleotide sequence ID" value="NZ_AAVN02000001.1"/>
</dbReference>
<evidence type="ECO:0000313" key="1">
    <source>
        <dbReference type="EMBL" id="EBA40637.1"/>
    </source>
</evidence>